<dbReference type="PANTHER" id="PTHR28272:SF1">
    <property type="entry name" value="RIBONUCLEASES P_MRP PROTEIN SUBUNIT POP3"/>
    <property type="match status" value="1"/>
</dbReference>
<dbReference type="GO" id="GO:0034965">
    <property type="term" value="P:intronic box C/D snoRNA processing"/>
    <property type="evidence" value="ECO:0007669"/>
    <property type="project" value="TreeGrafter"/>
</dbReference>
<accession>A0A074XZZ8</accession>
<dbReference type="GO" id="GO:0000172">
    <property type="term" value="C:ribonuclease MRP complex"/>
    <property type="evidence" value="ECO:0007669"/>
    <property type="project" value="TreeGrafter"/>
</dbReference>
<dbReference type="GO" id="GO:0004526">
    <property type="term" value="F:ribonuclease P activity"/>
    <property type="evidence" value="ECO:0007669"/>
    <property type="project" value="TreeGrafter"/>
</dbReference>
<reference evidence="2 3" key="1">
    <citation type="journal article" date="2014" name="BMC Genomics">
        <title>Genome sequencing of four Aureobasidium pullulans varieties: biotechnological potential, stress tolerance, and description of new species.</title>
        <authorList>
            <person name="Gostin Ar C."/>
            <person name="Ohm R.A."/>
            <person name="Kogej T."/>
            <person name="Sonjak S."/>
            <person name="Turk M."/>
            <person name="Zajc J."/>
            <person name="Zalar P."/>
            <person name="Grube M."/>
            <person name="Sun H."/>
            <person name="Han J."/>
            <person name="Sharma A."/>
            <person name="Chiniquy J."/>
            <person name="Ngan C.Y."/>
            <person name="Lipzen A."/>
            <person name="Barry K."/>
            <person name="Grigoriev I.V."/>
            <person name="Gunde-Cimerman N."/>
        </authorList>
    </citation>
    <scope>NUCLEOTIDE SEQUENCE [LARGE SCALE GENOMIC DNA]</scope>
    <source>
        <strain evidence="2 3">EXF-150</strain>
    </source>
</reference>
<gene>
    <name evidence="2" type="ORF">M438DRAFT_339028</name>
</gene>
<dbReference type="GO" id="GO:0005655">
    <property type="term" value="C:nucleolar ribonuclease P complex"/>
    <property type="evidence" value="ECO:0007669"/>
    <property type="project" value="TreeGrafter"/>
</dbReference>
<dbReference type="GO" id="GO:0008033">
    <property type="term" value="P:tRNA processing"/>
    <property type="evidence" value="ECO:0007669"/>
    <property type="project" value="InterPro"/>
</dbReference>
<keyword evidence="3" id="KW-1185">Reference proteome</keyword>
<dbReference type="InterPro" id="IPR013241">
    <property type="entry name" value="RNase_P_Pop3"/>
</dbReference>
<dbReference type="Pfam" id="PF08228">
    <property type="entry name" value="RNase_P_pop3"/>
    <property type="match status" value="1"/>
</dbReference>
<evidence type="ECO:0000313" key="3">
    <source>
        <dbReference type="Proteomes" id="UP000030706"/>
    </source>
</evidence>
<evidence type="ECO:0000256" key="1">
    <source>
        <dbReference type="SAM" id="MobiDB-lite"/>
    </source>
</evidence>
<feature type="region of interest" description="Disordered" evidence="1">
    <location>
        <begin position="46"/>
        <end position="82"/>
    </location>
</feature>
<evidence type="ECO:0000313" key="2">
    <source>
        <dbReference type="EMBL" id="KEQ80221.1"/>
    </source>
</evidence>
<organism evidence="2 3">
    <name type="scientific">Aureobasidium pullulans EXF-150</name>
    <dbReference type="NCBI Taxonomy" id="1043002"/>
    <lineage>
        <taxon>Eukaryota</taxon>
        <taxon>Fungi</taxon>
        <taxon>Dikarya</taxon>
        <taxon>Ascomycota</taxon>
        <taxon>Pezizomycotina</taxon>
        <taxon>Dothideomycetes</taxon>
        <taxon>Dothideomycetidae</taxon>
        <taxon>Dothideales</taxon>
        <taxon>Saccotheciaceae</taxon>
        <taxon>Aureobasidium</taxon>
    </lineage>
</organism>
<dbReference type="GO" id="GO:0005829">
    <property type="term" value="C:cytosol"/>
    <property type="evidence" value="ECO:0007669"/>
    <property type="project" value="TreeGrafter"/>
</dbReference>
<feature type="compositionally biased region" description="Basic residues" evidence="1">
    <location>
        <begin position="48"/>
        <end position="67"/>
    </location>
</feature>
<dbReference type="OrthoDB" id="20109at2759"/>
<sequence length="240" mass="26171">MASNKSKPARPVIKADTSYKSPSIPELSKDKNEIILGLLSSLLEPIGRHRAAHTVKSSAKKSNKRKRTSEQDTDPAVNPQPQEPEILKHLTVGLNSTSRHLEAEAAFSKSEQTSVPDKETKATEQAARKRMGVVFLTKPKDNLVYAHLPLLCYASSGAEKEKSQHTRLVLLDPACERTIATAMGLPRAGVVGLFDDAPGAAPLLEYIRDNVALVEVPWLEQALSGKWMGINVETYLSGQV</sequence>
<dbReference type="STRING" id="1043002.A0A074XZZ8"/>
<dbReference type="HOGENOM" id="CLU_047273_2_0_1"/>
<protein>
    <submittedName>
        <fullName evidence="2">Uncharacterized protein</fullName>
    </submittedName>
</protein>
<dbReference type="AlphaFoldDB" id="A0A074XZZ8"/>
<dbReference type="Proteomes" id="UP000030706">
    <property type="component" value="Unassembled WGS sequence"/>
</dbReference>
<dbReference type="GeneID" id="40746485"/>
<dbReference type="RefSeq" id="XP_029756408.1">
    <property type="nucleotide sequence ID" value="XM_029904179.1"/>
</dbReference>
<proteinExistence type="predicted"/>
<dbReference type="GO" id="GO:0000171">
    <property type="term" value="F:ribonuclease MRP activity"/>
    <property type="evidence" value="ECO:0007669"/>
    <property type="project" value="TreeGrafter"/>
</dbReference>
<name>A0A074XZZ8_AURPU</name>
<dbReference type="PANTHER" id="PTHR28272">
    <property type="entry name" value="RIBONUCLEASES P/MRP PROTEIN SUBUNIT POP3"/>
    <property type="match status" value="1"/>
</dbReference>
<dbReference type="EMBL" id="KL584999">
    <property type="protein sequence ID" value="KEQ80221.1"/>
    <property type="molecule type" value="Genomic_DNA"/>
</dbReference>
<dbReference type="GO" id="GO:0006364">
    <property type="term" value="P:rRNA processing"/>
    <property type="evidence" value="ECO:0007669"/>
    <property type="project" value="InterPro"/>
</dbReference>
<feature type="region of interest" description="Disordered" evidence="1">
    <location>
        <begin position="1"/>
        <end position="27"/>
    </location>
</feature>